<feature type="signal peptide" evidence="2">
    <location>
        <begin position="1"/>
        <end position="18"/>
    </location>
</feature>
<feature type="compositionally biased region" description="Polar residues" evidence="1">
    <location>
        <begin position="73"/>
        <end position="84"/>
    </location>
</feature>
<evidence type="ECO:0000256" key="1">
    <source>
        <dbReference type="SAM" id="MobiDB-lite"/>
    </source>
</evidence>
<accession>A0A2K5Y0D8</accession>
<dbReference type="GeneTree" id="ENSGT00910000147976"/>
<evidence type="ECO:0000256" key="2">
    <source>
        <dbReference type="SAM" id="SignalP"/>
    </source>
</evidence>
<feature type="chain" id="PRO_5014454978" evidence="2">
    <location>
        <begin position="19"/>
        <end position="159"/>
    </location>
</feature>
<protein>
    <submittedName>
        <fullName evidence="3">Uncharacterized protein</fullName>
    </submittedName>
</protein>
<feature type="region of interest" description="Disordered" evidence="1">
    <location>
        <begin position="44"/>
        <end position="87"/>
    </location>
</feature>
<name>A0A2K5Y0D8_MANLE</name>
<dbReference type="OMA" id="NGWAHGR"/>
<evidence type="ECO:0000313" key="4">
    <source>
        <dbReference type="Proteomes" id="UP000233140"/>
    </source>
</evidence>
<keyword evidence="4" id="KW-1185">Reference proteome</keyword>
<evidence type="ECO:0000313" key="3">
    <source>
        <dbReference type="Ensembl" id="ENSMLEP00000009038.1"/>
    </source>
</evidence>
<dbReference type="AlphaFoldDB" id="A0A2K5Y0D8"/>
<reference evidence="3" key="2">
    <citation type="submission" date="2025-09" db="UniProtKB">
        <authorList>
            <consortium name="Ensembl"/>
        </authorList>
    </citation>
    <scope>IDENTIFICATION</scope>
</reference>
<organism evidence="3 4">
    <name type="scientific">Mandrillus leucophaeus</name>
    <name type="common">Drill</name>
    <name type="synonym">Papio leucophaeus</name>
    <dbReference type="NCBI Taxonomy" id="9568"/>
    <lineage>
        <taxon>Eukaryota</taxon>
        <taxon>Metazoa</taxon>
        <taxon>Chordata</taxon>
        <taxon>Craniata</taxon>
        <taxon>Vertebrata</taxon>
        <taxon>Euteleostomi</taxon>
        <taxon>Mammalia</taxon>
        <taxon>Eutheria</taxon>
        <taxon>Euarchontoglires</taxon>
        <taxon>Primates</taxon>
        <taxon>Haplorrhini</taxon>
        <taxon>Catarrhini</taxon>
        <taxon>Cercopithecidae</taxon>
        <taxon>Cercopithecinae</taxon>
        <taxon>Mandrillus</taxon>
    </lineage>
</organism>
<sequence>MLCRLLFCILDNVSKVLGRPASQVTIVGVTLRCSTEPTSSLGVGQFSSFTGRPQRHSQDRRLPTRLGSRPQMHRSQVQAATSGSAPGLPSVLIGNGWAHGRSASDVAWDRGSAGCCVDAFPGALSKASPSPAPGRVRHSGAFYGVCRGRPWLCIPHKEH</sequence>
<keyword evidence="2" id="KW-0732">Signal</keyword>
<dbReference type="Proteomes" id="UP000233140">
    <property type="component" value="Unassembled WGS sequence"/>
</dbReference>
<reference evidence="3" key="1">
    <citation type="submission" date="2025-08" db="UniProtKB">
        <authorList>
            <consortium name="Ensembl"/>
        </authorList>
    </citation>
    <scope>IDENTIFICATION</scope>
</reference>
<proteinExistence type="predicted"/>
<dbReference type="Ensembl" id="ENSMLET00000032437.1">
    <property type="protein sequence ID" value="ENSMLEP00000009038.1"/>
    <property type="gene ID" value="ENSMLEG00000028733.1"/>
</dbReference>